<dbReference type="RefSeq" id="WP_350400597.1">
    <property type="nucleotide sequence ID" value="NZ_JBELOE010000067.1"/>
</dbReference>
<evidence type="ECO:0000259" key="7">
    <source>
        <dbReference type="Pfam" id="PF07715"/>
    </source>
</evidence>
<dbReference type="EMBL" id="JBELOE010000067">
    <property type="protein sequence ID" value="MER2490788.1"/>
    <property type="molecule type" value="Genomic_DNA"/>
</dbReference>
<feature type="domain" description="TonB-dependent receptor plug" evidence="7">
    <location>
        <begin position="73"/>
        <end position="179"/>
    </location>
</feature>
<dbReference type="InterPro" id="IPR037066">
    <property type="entry name" value="Plug_dom_sf"/>
</dbReference>
<dbReference type="InterPro" id="IPR036942">
    <property type="entry name" value="Beta-barrel_TonB_sf"/>
</dbReference>
<dbReference type="Pfam" id="PF00593">
    <property type="entry name" value="TonB_dep_Rec_b-barrel"/>
    <property type="match status" value="1"/>
</dbReference>
<accession>A0ABV1RCY9</accession>
<dbReference type="Gene3D" id="2.40.170.20">
    <property type="entry name" value="TonB-dependent receptor, beta-barrel domain"/>
    <property type="match status" value="2"/>
</dbReference>
<keyword evidence="9" id="KW-1185">Reference proteome</keyword>
<comment type="caution">
    <text evidence="8">The sequence shown here is derived from an EMBL/GenBank/DDBJ whole genome shotgun (WGS) entry which is preliminary data.</text>
</comment>
<evidence type="ECO:0000256" key="1">
    <source>
        <dbReference type="ARBA" id="ARBA00004442"/>
    </source>
</evidence>
<evidence type="ECO:0000313" key="8">
    <source>
        <dbReference type="EMBL" id="MER2490788.1"/>
    </source>
</evidence>
<feature type="domain" description="TonB-dependent receptor-like beta-barrel" evidence="6">
    <location>
        <begin position="740"/>
        <end position="1162"/>
    </location>
</feature>
<keyword evidence="8" id="KW-0675">Receptor</keyword>
<evidence type="ECO:0000256" key="3">
    <source>
        <dbReference type="ARBA" id="ARBA00023237"/>
    </source>
</evidence>
<dbReference type="InterPro" id="IPR000531">
    <property type="entry name" value="Beta-barrel_TonB"/>
</dbReference>
<organism evidence="8 9">
    <name type="scientific">Catenovulum sediminis</name>
    <dbReference type="NCBI Taxonomy" id="1740262"/>
    <lineage>
        <taxon>Bacteria</taxon>
        <taxon>Pseudomonadati</taxon>
        <taxon>Pseudomonadota</taxon>
        <taxon>Gammaproteobacteria</taxon>
        <taxon>Alteromonadales</taxon>
        <taxon>Alteromonadaceae</taxon>
        <taxon>Catenovulum</taxon>
    </lineage>
</organism>
<keyword evidence="3" id="KW-0998">Cell outer membrane</keyword>
<sequence>MIQTHKINAVTAAIALSLLTAPSWTLAQEQEKAQETNVNNANENQEEQIETIEITGFRGSLQKAINAKRFNSGVSDSIHAEDVGKSTDQNIADALSRVTGVTVQEEGGEGTRISVRGAGASLNQISMNGVALTSGLSGDGADPSADQSVDLSAFSSNILSSIDVLKTSAADQDEGSLGATVILRTVKPLGLIDPRRQLQAEARYNDFSDKSDHLISASFSEKFFNDTFGFVVTATQEKIKTREDRLETEWVEGALQVSDLNAASGLKAHDAATGKYIRTLAEGQTVEDLDGWDPTTQVAHEGDLYVLARDFSDMGLLTNENERTTIAAGFQYRPTEATDIQLDITSTKRTRDTQNHRLRLNHAPSVGFSNKDPIEDYNAVDLQTNTLVKSLGRSQSGFYNISEGLTEISTNVASLKIEHYFTDTFKMDLTGGYSKTTDKTDGFIGLTTATWGTTTAQITEEMPDEIIEPIGYDCEGKECRYFSGTVQSEIDPLDGTVTLATSRFNPFDLQANHLGGLNFRNNDQTDTNKSLFVDFDWDLDGDFLTKVEFGAKVSQRIKDVYTQSETINNGTSLVDSNDPNIEYATTGMQSIRVVDMLRDEAFPYDNFAEGIVEHRDNAWFNGWPMLDPKKAIEAFANREPGSVGVSRNNLGTRKIQTDTQALYGKLNFELMDGQLTGNLGIRYIKDQNKANGVGGITYYRNPHVLDPHDLLINRRLADIEGSQPCPEPVANLSPETGDSDTRYGAANASELTNCWDWAITHGYAYNDNTTIPWTEADGWRIPGANGQTGPDVNRLVWVDYSGATPQVMTNNPLPNQIYDVNGNLVDTVRNRHRNFAATGEVWQYLDLSTAWTGPNGNVDATNRREAPIYDEGEYSMWLPSLNLNYAINAEMIGRFAVSKTMSRPRFDSLNPASVINENMWDPTAGANAGNTQLVPLESKNLDLSYEWYFNESGLLSLALFYKDMTNFEEEVITPYHYKDVRTDYELTDSSLLLPFDVNRMPGGEDDCMPHRYAAAQNNSWAVECHQVSVDLIKNGQGATIKGLEFGYTQNYDFLPGIWSGLGASLNYTYQQSESDPEQIGTTERFLKPLPQPYTPEHSANTTLFWEKNGVTLRLAHRYNSTQLASRGLNGGASWQEATNRLDFSTTYELNKTVSLTFHATNLTDDQRRIYFTSSQTASVTDSTNIVMDEGNVLDDSSITTDRTLAVYRNGRHFRLGIRANF</sequence>
<evidence type="ECO:0000313" key="9">
    <source>
        <dbReference type="Proteomes" id="UP001467690"/>
    </source>
</evidence>
<reference evidence="8 9" key="1">
    <citation type="submission" date="2024-06" db="EMBL/GenBank/DDBJ databases">
        <authorList>
            <person name="Chen R.Y."/>
        </authorList>
    </citation>
    <scope>NUCLEOTIDE SEQUENCE [LARGE SCALE GENOMIC DNA]</scope>
    <source>
        <strain evidence="8 9">D2</strain>
    </source>
</reference>
<dbReference type="PANTHER" id="PTHR40980">
    <property type="entry name" value="PLUG DOMAIN-CONTAINING PROTEIN"/>
    <property type="match status" value="1"/>
</dbReference>
<evidence type="ECO:0000259" key="6">
    <source>
        <dbReference type="Pfam" id="PF00593"/>
    </source>
</evidence>
<keyword evidence="2 4" id="KW-0472">Membrane</keyword>
<dbReference type="Pfam" id="PF07715">
    <property type="entry name" value="Plug"/>
    <property type="match status" value="1"/>
</dbReference>
<feature type="signal peptide" evidence="5">
    <location>
        <begin position="1"/>
        <end position="27"/>
    </location>
</feature>
<name>A0ABV1RCY9_9ALTE</name>
<dbReference type="PANTHER" id="PTHR40980:SF3">
    <property type="entry name" value="TONB-DEPENDENT RECEPTOR-LIKE BETA-BARREL DOMAIN-CONTAINING PROTEIN"/>
    <property type="match status" value="1"/>
</dbReference>
<protein>
    <submittedName>
        <fullName evidence="8">TonB-dependent receptor</fullName>
    </submittedName>
</protein>
<dbReference type="NCBIfam" id="TIGR01782">
    <property type="entry name" value="TonB-Xanth-Caul"/>
    <property type="match status" value="1"/>
</dbReference>
<feature type="chain" id="PRO_5045573575" evidence="5">
    <location>
        <begin position="28"/>
        <end position="1221"/>
    </location>
</feature>
<dbReference type="Proteomes" id="UP001467690">
    <property type="component" value="Unassembled WGS sequence"/>
</dbReference>
<dbReference type="InterPro" id="IPR010104">
    <property type="entry name" value="TonB_rcpt_bac"/>
</dbReference>
<comment type="similarity">
    <text evidence="4">Belongs to the TonB-dependent receptor family.</text>
</comment>
<evidence type="ECO:0000256" key="2">
    <source>
        <dbReference type="ARBA" id="ARBA00023136"/>
    </source>
</evidence>
<dbReference type="SUPFAM" id="SSF56935">
    <property type="entry name" value="Porins"/>
    <property type="match status" value="2"/>
</dbReference>
<gene>
    <name evidence="8" type="ORF">ABS311_02685</name>
</gene>
<dbReference type="Gene3D" id="2.170.130.10">
    <property type="entry name" value="TonB-dependent receptor, plug domain"/>
    <property type="match status" value="1"/>
</dbReference>
<evidence type="ECO:0000256" key="5">
    <source>
        <dbReference type="SAM" id="SignalP"/>
    </source>
</evidence>
<keyword evidence="5" id="KW-0732">Signal</keyword>
<evidence type="ECO:0000256" key="4">
    <source>
        <dbReference type="RuleBase" id="RU003357"/>
    </source>
</evidence>
<proteinExistence type="inferred from homology"/>
<dbReference type="InterPro" id="IPR012910">
    <property type="entry name" value="Plug_dom"/>
</dbReference>
<keyword evidence="4" id="KW-0798">TonB box</keyword>
<comment type="subcellular location">
    <subcellularLocation>
        <location evidence="1 4">Cell outer membrane</location>
    </subcellularLocation>
</comment>